<comment type="similarity">
    <text evidence="11">Belongs to the iron/ascorbate-dependent oxidoreductase family.</text>
</comment>
<feature type="domain" description="Fe2OG dioxygenase" evidence="12">
    <location>
        <begin position="168"/>
        <end position="270"/>
    </location>
</feature>
<dbReference type="PRINTS" id="PR00682">
    <property type="entry name" value="IPNSYNTHASE"/>
</dbReference>
<name>A0ABR6Y6Z5_9BURK</name>
<evidence type="ECO:0000256" key="1">
    <source>
        <dbReference type="ARBA" id="ARBA00001954"/>
    </source>
</evidence>
<dbReference type="RefSeq" id="WP_186940383.1">
    <property type="nucleotide sequence ID" value="NZ_JACOGA010000002.1"/>
</dbReference>
<evidence type="ECO:0000313" key="14">
    <source>
        <dbReference type="Proteomes" id="UP000624279"/>
    </source>
</evidence>
<proteinExistence type="inferred from homology"/>
<dbReference type="Gene3D" id="2.60.120.330">
    <property type="entry name" value="B-lactam Antibiotic, Isopenicillin N Synthase, Chain"/>
    <property type="match status" value="1"/>
</dbReference>
<dbReference type="Proteomes" id="UP000624279">
    <property type="component" value="Unassembled WGS sequence"/>
</dbReference>
<dbReference type="Pfam" id="PF14226">
    <property type="entry name" value="DIOX_N"/>
    <property type="match status" value="1"/>
</dbReference>
<protein>
    <recommendedName>
        <fullName evidence="5">2-oxoglutarate-dependent ethylene/succinate-forming enzyme</fullName>
        <ecNumber evidence="4">1.13.12.19</ecNumber>
        <ecNumber evidence="3">1.14.20.7</ecNumber>
    </recommendedName>
    <alternativeName>
        <fullName evidence="7">2-oxoglutarate dioxygenase (ethylene-forming)</fullName>
    </alternativeName>
    <alternativeName>
        <fullName evidence="8">2-oxoglutarate/L-arginine monooxygenase/decarboxylase (succinate-forming)</fullName>
    </alternativeName>
</protein>
<keyword evidence="6" id="KW-0266">Ethylene biosynthesis</keyword>
<evidence type="ECO:0000313" key="13">
    <source>
        <dbReference type="EMBL" id="MBC3872370.1"/>
    </source>
</evidence>
<evidence type="ECO:0000256" key="5">
    <source>
        <dbReference type="ARBA" id="ARBA00019045"/>
    </source>
</evidence>
<dbReference type="InterPro" id="IPR027443">
    <property type="entry name" value="IPNS-like_sf"/>
</dbReference>
<dbReference type="InterPro" id="IPR026992">
    <property type="entry name" value="DIOX_N"/>
</dbReference>
<dbReference type="InterPro" id="IPR044861">
    <property type="entry name" value="IPNS-like_FE2OG_OXY"/>
</dbReference>
<evidence type="ECO:0000256" key="8">
    <source>
        <dbReference type="ARBA" id="ARBA00031282"/>
    </source>
</evidence>
<dbReference type="SUPFAM" id="SSF51197">
    <property type="entry name" value="Clavaminate synthase-like"/>
    <property type="match status" value="1"/>
</dbReference>
<keyword evidence="11" id="KW-0560">Oxidoreductase</keyword>
<keyword evidence="14" id="KW-1185">Reference proteome</keyword>
<dbReference type="PANTHER" id="PTHR47990">
    <property type="entry name" value="2-OXOGLUTARATE (2OG) AND FE(II)-DEPENDENT OXYGENASE SUPERFAMILY PROTEIN-RELATED"/>
    <property type="match status" value="1"/>
</dbReference>
<dbReference type="InterPro" id="IPR050231">
    <property type="entry name" value="Iron_ascorbate_oxido_reductase"/>
</dbReference>
<dbReference type="PROSITE" id="PS51471">
    <property type="entry name" value="FE2OG_OXY"/>
    <property type="match status" value="1"/>
</dbReference>
<dbReference type="EC" id="1.13.12.19" evidence="4"/>
<comment type="catalytic activity">
    <reaction evidence="9">
        <text>2-oxoglutarate + O2 + 2 H(+) = ethene + 3 CO2 + H2O</text>
        <dbReference type="Rhea" id="RHEA:31523"/>
        <dbReference type="ChEBI" id="CHEBI:15377"/>
        <dbReference type="ChEBI" id="CHEBI:15378"/>
        <dbReference type="ChEBI" id="CHEBI:15379"/>
        <dbReference type="ChEBI" id="CHEBI:16526"/>
        <dbReference type="ChEBI" id="CHEBI:16810"/>
        <dbReference type="ChEBI" id="CHEBI:18153"/>
        <dbReference type="EC" id="1.13.12.19"/>
    </reaction>
</comment>
<organism evidence="13 14">
    <name type="scientific">Undibacterium flavidum</name>
    <dbReference type="NCBI Taxonomy" id="2762297"/>
    <lineage>
        <taxon>Bacteria</taxon>
        <taxon>Pseudomonadati</taxon>
        <taxon>Pseudomonadota</taxon>
        <taxon>Betaproteobacteria</taxon>
        <taxon>Burkholderiales</taxon>
        <taxon>Oxalobacteraceae</taxon>
        <taxon>Undibacterium</taxon>
    </lineage>
</organism>
<evidence type="ECO:0000256" key="4">
    <source>
        <dbReference type="ARBA" id="ARBA00012531"/>
    </source>
</evidence>
<dbReference type="InterPro" id="IPR005123">
    <property type="entry name" value="Oxoglu/Fe-dep_dioxygenase_dom"/>
</dbReference>
<gene>
    <name evidence="13" type="ORF">H8K55_02125</name>
</gene>
<evidence type="ECO:0000259" key="12">
    <source>
        <dbReference type="PROSITE" id="PS51471"/>
    </source>
</evidence>
<evidence type="ECO:0000256" key="11">
    <source>
        <dbReference type="RuleBase" id="RU003682"/>
    </source>
</evidence>
<accession>A0ABR6Y6Z5</accession>
<sequence>MIPVIDLSEVRRYPNDATLVKSLDTALTQTGFCYLKNHGIAPEMIAAAQAAALHFFSLSEKFKSQYDIAKAPRHSGYVGFSENGMYADEAMRLYEAYDIGLELPAQDKDFLEGNIFYGPNTWPDLLGFKRAVYSYYEAISFLAKLLTHTIEAALDLRFNTLTNMMRKPTAQLRLIHYPENQVACREAHSHSMMGAHTDYEFFTLLYQTMPGLQTVNVKGEWLDAPPLPDTLVMNVGDMAEVISGGRYRSNPHRVLNTGKERFSMPFFAAFDYQSEIRPMVATSRHGLPSLIAGEHLLQQVSQDFSYLRMNIQEKDTAQGLAVLPEAELLQAKQMRNPFLKGKTTWIN</sequence>
<dbReference type="EC" id="1.14.20.7" evidence="3"/>
<comment type="pathway">
    <text evidence="2">Alkene biosynthesis; ethylene biosynthesis via 2-oxoglutarate.</text>
</comment>
<comment type="catalytic activity">
    <reaction evidence="10">
        <text>L-arginine + 2-oxoglutarate + O2 = guanidine + L-glutamate 5-semialdehyde + succinate + CO2</text>
        <dbReference type="Rhea" id="RHEA:31535"/>
        <dbReference type="ChEBI" id="CHEBI:15379"/>
        <dbReference type="ChEBI" id="CHEBI:16526"/>
        <dbReference type="ChEBI" id="CHEBI:16810"/>
        <dbReference type="ChEBI" id="CHEBI:30031"/>
        <dbReference type="ChEBI" id="CHEBI:30087"/>
        <dbReference type="ChEBI" id="CHEBI:32682"/>
        <dbReference type="ChEBI" id="CHEBI:58066"/>
        <dbReference type="EC" id="1.14.20.7"/>
    </reaction>
</comment>
<evidence type="ECO:0000256" key="6">
    <source>
        <dbReference type="ARBA" id="ARBA00022666"/>
    </source>
</evidence>
<comment type="cofactor">
    <cofactor evidence="1">
        <name>Fe(2+)</name>
        <dbReference type="ChEBI" id="CHEBI:29033"/>
    </cofactor>
</comment>
<keyword evidence="11" id="KW-0479">Metal-binding</keyword>
<evidence type="ECO:0000256" key="9">
    <source>
        <dbReference type="ARBA" id="ARBA00047725"/>
    </source>
</evidence>
<reference evidence="13 14" key="1">
    <citation type="submission" date="2020-08" db="EMBL/GenBank/DDBJ databases">
        <title>Novel species isolated from subtropical streams in China.</title>
        <authorList>
            <person name="Lu H."/>
        </authorList>
    </citation>
    <scope>NUCLEOTIDE SEQUENCE [LARGE SCALE GENOMIC DNA]</scope>
    <source>
        <strain evidence="13 14">LX15W</strain>
    </source>
</reference>
<evidence type="ECO:0000256" key="2">
    <source>
        <dbReference type="ARBA" id="ARBA00004767"/>
    </source>
</evidence>
<keyword evidence="11" id="KW-0408">Iron</keyword>
<evidence type="ECO:0000256" key="3">
    <source>
        <dbReference type="ARBA" id="ARBA00012293"/>
    </source>
</evidence>
<comment type="caution">
    <text evidence="13">The sequence shown here is derived from an EMBL/GenBank/DDBJ whole genome shotgun (WGS) entry which is preliminary data.</text>
</comment>
<evidence type="ECO:0000256" key="7">
    <source>
        <dbReference type="ARBA" id="ARBA00031011"/>
    </source>
</evidence>
<dbReference type="Pfam" id="PF03171">
    <property type="entry name" value="2OG-FeII_Oxy"/>
    <property type="match status" value="1"/>
</dbReference>
<dbReference type="EMBL" id="JACOGA010000002">
    <property type="protein sequence ID" value="MBC3872370.1"/>
    <property type="molecule type" value="Genomic_DNA"/>
</dbReference>
<evidence type="ECO:0000256" key="10">
    <source>
        <dbReference type="ARBA" id="ARBA00049359"/>
    </source>
</evidence>